<proteinExistence type="predicted"/>
<evidence type="ECO:0000313" key="2">
    <source>
        <dbReference type="Proteomes" id="UP001499942"/>
    </source>
</evidence>
<comment type="caution">
    <text evidence="1">The sequence shown here is derived from an EMBL/GenBank/DDBJ whole genome shotgun (WGS) entry which is preliminary data.</text>
</comment>
<dbReference type="RefSeq" id="WP_344363931.1">
    <property type="nucleotide sequence ID" value="NZ_BAAASR010000024.1"/>
</dbReference>
<keyword evidence="2" id="KW-1185">Reference proteome</keyword>
<dbReference type="Pfam" id="PF08012">
    <property type="entry name" value="DUF1702"/>
    <property type="match status" value="1"/>
</dbReference>
<protein>
    <submittedName>
        <fullName evidence="1">DUF1702 family protein</fullName>
    </submittedName>
</protein>
<dbReference type="Proteomes" id="UP001499942">
    <property type="component" value="Unassembled WGS sequence"/>
</dbReference>
<gene>
    <name evidence="1" type="ORF">GCM10010393_44360</name>
</gene>
<name>A0ABP5ZXQ6_9ACTN</name>
<organism evidence="1 2">
    <name type="scientific">Streptomyces gobitricini</name>
    <dbReference type="NCBI Taxonomy" id="68211"/>
    <lineage>
        <taxon>Bacteria</taxon>
        <taxon>Bacillati</taxon>
        <taxon>Actinomycetota</taxon>
        <taxon>Actinomycetes</taxon>
        <taxon>Kitasatosporales</taxon>
        <taxon>Streptomycetaceae</taxon>
        <taxon>Streptomyces</taxon>
    </lineage>
</organism>
<evidence type="ECO:0000313" key="1">
    <source>
        <dbReference type="EMBL" id="GAA2506667.1"/>
    </source>
</evidence>
<sequence length="333" mass="36019">MLSSFSSSPSVVPRPLRRVVIPLLRQDTAQIDFGVRRFRLRPGPARDILQAAGQAFLCGFHAALRTRALSELTAEVDRLPEERRGFAYEGAGMACGVLDLLTASRGRRFAALLDGPAARYPHLAQVGAGWAYARLGLRPSRSGTPGVSPPQCWLVWDGYGFHQGFFHPDRVIGRQCVERGLTPDERAIRDQGLGRALWFHECADPDGIALRIAEFPAERRGDLWSGAGLAATYAGGATPQELRRLARLSGEHHPDLAQGAAFACKAHQASGLVPGHTAEAALTLTGATFEVAAGWTDRSLASLGPEATGTGHYQRWRAGIRAQYADHSREGDR</sequence>
<accession>A0ABP5ZXQ6</accession>
<dbReference type="EMBL" id="BAAASR010000024">
    <property type="protein sequence ID" value="GAA2506667.1"/>
    <property type="molecule type" value="Genomic_DNA"/>
</dbReference>
<reference evidence="2" key="1">
    <citation type="journal article" date="2019" name="Int. J. Syst. Evol. Microbiol.">
        <title>The Global Catalogue of Microorganisms (GCM) 10K type strain sequencing project: providing services to taxonomists for standard genome sequencing and annotation.</title>
        <authorList>
            <consortium name="The Broad Institute Genomics Platform"/>
            <consortium name="The Broad Institute Genome Sequencing Center for Infectious Disease"/>
            <person name="Wu L."/>
            <person name="Ma J."/>
        </authorList>
    </citation>
    <scope>NUCLEOTIDE SEQUENCE [LARGE SCALE GENOMIC DNA]</scope>
    <source>
        <strain evidence="2">JCM 5062</strain>
    </source>
</reference>
<dbReference type="InterPro" id="IPR012964">
    <property type="entry name" value="DUF1702"/>
</dbReference>